<feature type="transmembrane region" description="Helical" evidence="1">
    <location>
        <begin position="131"/>
        <end position="159"/>
    </location>
</feature>
<feature type="transmembrane region" description="Helical" evidence="1">
    <location>
        <begin position="85"/>
        <end position="110"/>
    </location>
</feature>
<keyword evidence="3" id="KW-1185">Reference proteome</keyword>
<feature type="transmembrane region" description="Helical" evidence="1">
    <location>
        <begin position="225"/>
        <end position="249"/>
    </location>
</feature>
<dbReference type="EMBL" id="LR746266">
    <property type="protein sequence ID" value="CAA7393500.1"/>
    <property type="molecule type" value="Genomic_DNA"/>
</dbReference>
<dbReference type="OrthoDB" id="687732at2759"/>
<keyword evidence="1" id="KW-0812">Transmembrane</keyword>
<feature type="transmembrane region" description="Helical" evidence="1">
    <location>
        <begin position="20"/>
        <end position="39"/>
    </location>
</feature>
<keyword evidence="1" id="KW-0472">Membrane</keyword>
<evidence type="ECO:0000313" key="2">
    <source>
        <dbReference type="EMBL" id="CAA7393500.1"/>
    </source>
</evidence>
<organism evidence="2 3">
    <name type="scientific">Spirodela intermedia</name>
    <name type="common">Intermediate duckweed</name>
    <dbReference type="NCBI Taxonomy" id="51605"/>
    <lineage>
        <taxon>Eukaryota</taxon>
        <taxon>Viridiplantae</taxon>
        <taxon>Streptophyta</taxon>
        <taxon>Embryophyta</taxon>
        <taxon>Tracheophyta</taxon>
        <taxon>Spermatophyta</taxon>
        <taxon>Magnoliopsida</taxon>
        <taxon>Liliopsida</taxon>
        <taxon>Araceae</taxon>
        <taxon>Lemnoideae</taxon>
        <taxon>Spirodela</taxon>
    </lineage>
</organism>
<gene>
    <name evidence="2" type="ORF">SI8410_03004242</name>
</gene>
<protein>
    <submittedName>
        <fullName evidence="2">Uncharacterized protein</fullName>
    </submittedName>
</protein>
<name>A0A7I8K9G8_SPIIN</name>
<keyword evidence="1" id="KW-1133">Transmembrane helix</keyword>
<proteinExistence type="predicted"/>
<evidence type="ECO:0000313" key="3">
    <source>
        <dbReference type="Proteomes" id="UP000663760"/>
    </source>
</evidence>
<dbReference type="PANTHER" id="PTHR33133">
    <property type="entry name" value="OS08G0107100 PROTEIN-RELATED"/>
    <property type="match status" value="1"/>
</dbReference>
<dbReference type="AlphaFoldDB" id="A0A7I8K9G8"/>
<sequence>MEETRRILRRAIYAFLRGYQSFTSIAVLLVSPVSAAVLFSQAMAPSSSRMMGTIQARLDALFAAAGLPATSDLFSFLNLKFSQTIVSFVLTLPFVLTFLVLAKASVIQLVCGSSRRKEFPPSLPSILRLYLPLLQTHLCSAFVAISANAAAFSLLFLAFNTADALGLTSDRLILCLSIAGAIVYSVLLANSLVACNLAIIVSGVENCGGFLPILKACALLRSRAATALSLALPTSLFMAAAEALFHIRVIKPYRAANRLTPSLIGEGTLIIYIYSLLLVLDIIVSCMFFKSCKLASESDCELGCSYSSGFASKADKKDAAAACVFVRSKLLEQQ</sequence>
<evidence type="ECO:0000256" key="1">
    <source>
        <dbReference type="SAM" id="Phobius"/>
    </source>
</evidence>
<dbReference type="Proteomes" id="UP000663760">
    <property type="component" value="Chromosome 3"/>
</dbReference>
<accession>A0A7I8K9G8</accession>
<feature type="transmembrane region" description="Helical" evidence="1">
    <location>
        <begin position="269"/>
        <end position="289"/>
    </location>
</feature>
<reference evidence="2" key="1">
    <citation type="submission" date="2020-02" db="EMBL/GenBank/DDBJ databases">
        <authorList>
            <person name="Scholz U."/>
            <person name="Mascher M."/>
            <person name="Fiebig A."/>
        </authorList>
    </citation>
    <scope>NUCLEOTIDE SEQUENCE</scope>
</reference>
<dbReference type="PANTHER" id="PTHR33133:SF3">
    <property type="entry name" value="TRANSMEMBRANE PROTEIN"/>
    <property type="match status" value="1"/>
</dbReference>
<feature type="transmembrane region" description="Helical" evidence="1">
    <location>
        <begin position="171"/>
        <end position="204"/>
    </location>
</feature>